<evidence type="ECO:0000259" key="2">
    <source>
        <dbReference type="Pfam" id="PF00501"/>
    </source>
</evidence>
<evidence type="ECO:0000256" key="1">
    <source>
        <dbReference type="ARBA" id="ARBA00022723"/>
    </source>
</evidence>
<dbReference type="RefSeq" id="WP_267613535.1">
    <property type="nucleotide sequence ID" value="NZ_JAOVZQ010000001.1"/>
</dbReference>
<keyword evidence="1" id="KW-0479">Metal-binding</keyword>
<dbReference type="EMBL" id="JAOVZQ010000001">
    <property type="protein sequence ID" value="MCY0095656.1"/>
    <property type="molecule type" value="Genomic_DNA"/>
</dbReference>
<keyword evidence="5" id="KW-1185">Reference proteome</keyword>
<dbReference type="Gene3D" id="3.30.300.30">
    <property type="match status" value="1"/>
</dbReference>
<feature type="domain" description="AMP-binding enzyme C-terminal" evidence="3">
    <location>
        <begin position="420"/>
        <end position="495"/>
    </location>
</feature>
<dbReference type="SUPFAM" id="SSF56801">
    <property type="entry name" value="Acetyl-CoA synthetase-like"/>
    <property type="match status" value="1"/>
</dbReference>
<proteinExistence type="predicted"/>
<feature type="domain" description="AMP-dependent synthetase/ligase" evidence="2">
    <location>
        <begin position="8"/>
        <end position="370"/>
    </location>
</feature>
<dbReference type="PROSITE" id="PS00455">
    <property type="entry name" value="AMP_BINDING"/>
    <property type="match status" value="1"/>
</dbReference>
<dbReference type="PANTHER" id="PTHR43767:SF1">
    <property type="entry name" value="NONRIBOSOMAL PEPTIDE SYNTHASE PES1 (EUROFUNG)-RELATED"/>
    <property type="match status" value="1"/>
</dbReference>
<dbReference type="Pfam" id="PF00501">
    <property type="entry name" value="AMP-binding"/>
    <property type="match status" value="1"/>
</dbReference>
<dbReference type="InterPro" id="IPR042099">
    <property type="entry name" value="ANL_N_sf"/>
</dbReference>
<dbReference type="InterPro" id="IPR045851">
    <property type="entry name" value="AMP-bd_C_sf"/>
</dbReference>
<gene>
    <name evidence="4" type="ORF">OEG82_16760</name>
</gene>
<dbReference type="Gene3D" id="3.40.50.12780">
    <property type="entry name" value="N-terminal domain of ligase-like"/>
    <property type="match status" value="1"/>
</dbReference>
<protein>
    <submittedName>
        <fullName evidence="4">AMP-binding protein</fullName>
    </submittedName>
</protein>
<dbReference type="InterPro" id="IPR020845">
    <property type="entry name" value="AMP-binding_CS"/>
</dbReference>
<evidence type="ECO:0000313" key="4">
    <source>
        <dbReference type="EMBL" id="MCY0095656.1"/>
    </source>
</evidence>
<dbReference type="PANTHER" id="PTHR43767">
    <property type="entry name" value="LONG-CHAIN-FATTY-ACID--COA LIGASE"/>
    <property type="match status" value="1"/>
</dbReference>
<dbReference type="InterPro" id="IPR025110">
    <property type="entry name" value="AMP-bd_C"/>
</dbReference>
<sequence>MNVAEWLARSGQKYPGHPALFSGERQLSDYQGFARSAAAIGAGLRDHHGVRPGDRVAIFAKNSPAYLEAMFGAWFAGAAIVPINAKLHAKEAAYIIANSGASVVFCSAPLGAELTGALEQPVPALIDLAGAEFEALRRSQPLVAPMARDGADMAWLFYTSGTTGRPKGVMISHANMQAMVFSYLADVDAVHSTDAALYAAPLSHGAGLYCLQHVLKAARHVVPVTGGFEPDEIFALARSLGDIHIFAAPTMVKRLVAAARERGEAGEGIRTIVYGGGPMYLADIVEAVEVLGPRFCQIYGQGESPMTITALDRASVADRAHPRWRERLASVGTAQSSVEVRIVDEAGNVMATGKTGEIVVRGAPVMSGYWRDREASAAALRDGWLWTGDMGALDADGFLTLKDRSKDVIISGGTNIYPREVEEALLTHPGVREASVIGVPDAEWGETILAFVVTDAETSPEAAELDQHCLASIARFKRPKAYRFVTELPKNNYGKVLKTELRRLYAAEQGGS</sequence>
<dbReference type="Pfam" id="PF13193">
    <property type="entry name" value="AMP-binding_C"/>
    <property type="match status" value="1"/>
</dbReference>
<evidence type="ECO:0000313" key="5">
    <source>
        <dbReference type="Proteomes" id="UP001081283"/>
    </source>
</evidence>
<reference evidence="4" key="1">
    <citation type="submission" date="2022-10" db="EMBL/GenBank/DDBJ databases">
        <title>Hoeflea sp. J2-29, isolated from marine algae.</title>
        <authorList>
            <person name="Kristyanto S."/>
            <person name="Kim J.M."/>
            <person name="Jeon C.O."/>
        </authorList>
    </citation>
    <scope>NUCLEOTIDE SEQUENCE</scope>
    <source>
        <strain evidence="4">J2-29</strain>
    </source>
</reference>
<dbReference type="Proteomes" id="UP001081283">
    <property type="component" value="Unassembled WGS sequence"/>
</dbReference>
<organism evidence="4 5">
    <name type="scientific">Hoeflea ulvae</name>
    <dbReference type="NCBI Taxonomy" id="2983764"/>
    <lineage>
        <taxon>Bacteria</taxon>
        <taxon>Pseudomonadati</taxon>
        <taxon>Pseudomonadota</taxon>
        <taxon>Alphaproteobacteria</taxon>
        <taxon>Hyphomicrobiales</taxon>
        <taxon>Rhizobiaceae</taxon>
        <taxon>Hoeflea</taxon>
    </lineage>
</organism>
<dbReference type="InterPro" id="IPR000873">
    <property type="entry name" value="AMP-dep_synth/lig_dom"/>
</dbReference>
<accession>A0ABT3YID9</accession>
<evidence type="ECO:0000259" key="3">
    <source>
        <dbReference type="Pfam" id="PF13193"/>
    </source>
</evidence>
<dbReference type="InterPro" id="IPR050237">
    <property type="entry name" value="ATP-dep_AMP-bd_enzyme"/>
</dbReference>
<comment type="caution">
    <text evidence="4">The sequence shown here is derived from an EMBL/GenBank/DDBJ whole genome shotgun (WGS) entry which is preliminary data.</text>
</comment>
<name>A0ABT3YID9_9HYPH</name>